<dbReference type="PANTHER" id="PTHR30213:SF0">
    <property type="entry name" value="UPF0761 MEMBRANE PROTEIN YIHY"/>
    <property type="match status" value="1"/>
</dbReference>
<dbReference type="PANTHER" id="PTHR30213">
    <property type="entry name" value="INNER MEMBRANE PROTEIN YHJD"/>
    <property type="match status" value="1"/>
</dbReference>
<evidence type="ECO:0000313" key="8">
    <source>
        <dbReference type="Proteomes" id="UP000284219"/>
    </source>
</evidence>
<sequence length="268" mass="30271">MKFMKDLLSRLLNDRVLDLSAQCAYYFLFSIFPFLIFMIALVGFLPFTSDDVLKFVSEHMPGQTNELIEENIRMVVDVKRSGTLSLSLLVTLWSASRGMDAVVYGLNRSYQVKEKRSFIRSKLLSMILTVGMIFVFLTALVLTVFGEKAQALMLVFLHIPENNLIVSTTFRWAITLIVVTITFIALYYIAPNTCIRCKDVVPGAVIAAVGWQLASVIFSFYVNRFENFSATYGSLGGLIILMTWFYLSALIIMMGGTINALLPQWKNE</sequence>
<evidence type="ECO:0000256" key="1">
    <source>
        <dbReference type="ARBA" id="ARBA00004651"/>
    </source>
</evidence>
<comment type="subcellular location">
    <subcellularLocation>
        <location evidence="1">Cell membrane</location>
        <topology evidence="1">Multi-pass membrane protein</topology>
    </subcellularLocation>
</comment>
<evidence type="ECO:0000256" key="2">
    <source>
        <dbReference type="ARBA" id="ARBA00022475"/>
    </source>
</evidence>
<proteinExistence type="predicted"/>
<protein>
    <submittedName>
        <fullName evidence="7">Ribonuclease BN</fullName>
    </submittedName>
</protein>
<dbReference type="RefSeq" id="WP_245983458.1">
    <property type="nucleotide sequence ID" value="NZ_MCHY01000008.1"/>
</dbReference>
<evidence type="ECO:0000313" key="7">
    <source>
        <dbReference type="EMBL" id="RKD24399.1"/>
    </source>
</evidence>
<keyword evidence="4 6" id="KW-1133">Transmembrane helix</keyword>
<keyword evidence="5 6" id="KW-0472">Membrane</keyword>
<keyword evidence="2" id="KW-1003">Cell membrane</keyword>
<dbReference type="Pfam" id="PF03631">
    <property type="entry name" value="Virul_fac_BrkB"/>
    <property type="match status" value="1"/>
</dbReference>
<dbReference type="AlphaFoldDB" id="A0A419SKD6"/>
<keyword evidence="3 6" id="KW-0812">Transmembrane</keyword>
<feature type="transmembrane region" description="Helical" evidence="6">
    <location>
        <begin position="200"/>
        <end position="222"/>
    </location>
</feature>
<dbReference type="EMBL" id="MCHY01000008">
    <property type="protein sequence ID" value="RKD24399.1"/>
    <property type="molecule type" value="Genomic_DNA"/>
</dbReference>
<name>A0A419SKD6_9BACL</name>
<accession>A0A419SKD6</accession>
<comment type="caution">
    <text evidence="7">The sequence shown here is derived from an EMBL/GenBank/DDBJ whole genome shotgun (WGS) entry which is preliminary data.</text>
</comment>
<feature type="transmembrane region" description="Helical" evidence="6">
    <location>
        <begin position="165"/>
        <end position="188"/>
    </location>
</feature>
<evidence type="ECO:0000256" key="3">
    <source>
        <dbReference type="ARBA" id="ARBA00022692"/>
    </source>
</evidence>
<evidence type="ECO:0000256" key="5">
    <source>
        <dbReference type="ARBA" id="ARBA00023136"/>
    </source>
</evidence>
<feature type="transmembrane region" description="Helical" evidence="6">
    <location>
        <begin position="123"/>
        <end position="145"/>
    </location>
</feature>
<dbReference type="InterPro" id="IPR017039">
    <property type="entry name" value="Virul_fac_BrkB"/>
</dbReference>
<reference evidence="7 8" key="1">
    <citation type="submission" date="2016-08" db="EMBL/GenBank/DDBJ databases">
        <title>Novel Firmicute Genomes.</title>
        <authorList>
            <person name="Poppleton D.I."/>
            <person name="Gribaldo S."/>
        </authorList>
    </citation>
    <scope>NUCLEOTIDE SEQUENCE [LARGE SCALE GENOMIC DNA]</scope>
    <source>
        <strain evidence="7 8">RAOx-1</strain>
    </source>
</reference>
<feature type="transmembrane region" description="Helical" evidence="6">
    <location>
        <begin position="84"/>
        <end position="103"/>
    </location>
</feature>
<dbReference type="PIRSF" id="PIRSF035875">
    <property type="entry name" value="RNase_BN"/>
    <property type="match status" value="1"/>
</dbReference>
<evidence type="ECO:0000256" key="4">
    <source>
        <dbReference type="ARBA" id="ARBA00022989"/>
    </source>
</evidence>
<gene>
    <name evidence="7" type="ORF">BEP19_08390</name>
</gene>
<feature type="transmembrane region" description="Helical" evidence="6">
    <location>
        <begin position="234"/>
        <end position="262"/>
    </location>
</feature>
<organism evidence="7 8">
    <name type="scientific">Ammoniphilus oxalaticus</name>
    <dbReference type="NCBI Taxonomy" id="66863"/>
    <lineage>
        <taxon>Bacteria</taxon>
        <taxon>Bacillati</taxon>
        <taxon>Bacillota</taxon>
        <taxon>Bacilli</taxon>
        <taxon>Bacillales</taxon>
        <taxon>Paenibacillaceae</taxon>
        <taxon>Aneurinibacillus group</taxon>
        <taxon>Ammoniphilus</taxon>
    </lineage>
</organism>
<evidence type="ECO:0000256" key="6">
    <source>
        <dbReference type="SAM" id="Phobius"/>
    </source>
</evidence>
<feature type="transmembrane region" description="Helical" evidence="6">
    <location>
        <begin position="25"/>
        <end position="47"/>
    </location>
</feature>
<dbReference type="NCBIfam" id="TIGR00765">
    <property type="entry name" value="yihY_not_rbn"/>
    <property type="match status" value="1"/>
</dbReference>
<keyword evidence="8" id="KW-1185">Reference proteome</keyword>
<dbReference type="Proteomes" id="UP000284219">
    <property type="component" value="Unassembled WGS sequence"/>
</dbReference>
<dbReference type="GO" id="GO:0005886">
    <property type="term" value="C:plasma membrane"/>
    <property type="evidence" value="ECO:0007669"/>
    <property type="project" value="UniProtKB-SubCell"/>
</dbReference>